<comment type="pathway">
    <text evidence="3 11">Amino-acid biosynthesis; L-histidine biosynthesis; L-histidine from 5-phospho-alpha-D-ribose 1-diphosphate: step 3/9.</text>
</comment>
<feature type="binding site" evidence="11">
    <location>
        <position position="112"/>
    </location>
    <ligand>
        <name>Zn(2+)</name>
        <dbReference type="ChEBI" id="CHEBI:29105"/>
        <note>ligand shared between dimeric partners</note>
    </ligand>
</feature>
<comment type="cofactor">
    <cofactor evidence="11">
        <name>Mg(2+)</name>
        <dbReference type="ChEBI" id="CHEBI:18420"/>
    </cofactor>
    <text evidence="11">Binds 1 Mg(2+) ion per subunit.</text>
</comment>
<dbReference type="GO" id="GO:0004636">
    <property type="term" value="F:phosphoribosyl-ATP diphosphatase activity"/>
    <property type="evidence" value="ECO:0007669"/>
    <property type="project" value="UniProtKB-EC"/>
</dbReference>
<dbReference type="GO" id="GO:0005737">
    <property type="term" value="C:cytoplasm"/>
    <property type="evidence" value="ECO:0007669"/>
    <property type="project" value="UniProtKB-SubCell"/>
</dbReference>
<feature type="binding site" evidence="11">
    <location>
        <position position="97"/>
    </location>
    <ligand>
        <name>Mg(2+)</name>
        <dbReference type="ChEBI" id="CHEBI:18420"/>
    </ligand>
</feature>
<dbReference type="Gene3D" id="3.10.20.810">
    <property type="entry name" value="Phosphoribosyl-AMP cyclohydrolase"/>
    <property type="match status" value="1"/>
</dbReference>
<gene>
    <name evidence="11" type="primary">hisI</name>
    <name evidence="13" type="ORF">SAMN06265368_1691</name>
</gene>
<dbReference type="Pfam" id="PF01502">
    <property type="entry name" value="PRA-CH"/>
    <property type="match status" value="1"/>
</dbReference>
<comment type="catalytic activity">
    <reaction evidence="1 11">
        <text>1-(5-phospho-beta-D-ribosyl)-5'-AMP + H2O = 1-(5-phospho-beta-D-ribosyl)-5-[(5-phospho-beta-D-ribosylamino)methylideneamino]imidazole-4-carboxamide</text>
        <dbReference type="Rhea" id="RHEA:20049"/>
        <dbReference type="ChEBI" id="CHEBI:15377"/>
        <dbReference type="ChEBI" id="CHEBI:58435"/>
        <dbReference type="ChEBI" id="CHEBI:59457"/>
        <dbReference type="EC" id="3.5.4.19"/>
    </reaction>
</comment>
<keyword evidence="9 11" id="KW-0378">Hydrolase</keyword>
<comment type="similarity">
    <text evidence="11">Belongs to the PRA-CH family.</text>
</comment>
<dbReference type="GO" id="GO:0000105">
    <property type="term" value="P:L-histidine biosynthetic process"/>
    <property type="evidence" value="ECO:0007669"/>
    <property type="project" value="UniProtKB-UniRule"/>
</dbReference>
<dbReference type="EMBL" id="OBEL01000001">
    <property type="protein sequence ID" value="SNZ08472.1"/>
    <property type="molecule type" value="Genomic_DNA"/>
</dbReference>
<dbReference type="InterPro" id="IPR038019">
    <property type="entry name" value="PRib_AMP_CycHydrolase_sf"/>
</dbReference>
<evidence type="ECO:0000313" key="14">
    <source>
        <dbReference type="Proteomes" id="UP000219439"/>
    </source>
</evidence>
<comment type="subcellular location">
    <subcellularLocation>
        <location evidence="11">Cytoplasm</location>
    </subcellularLocation>
</comment>
<comment type="similarity">
    <text evidence="5">In the C-terminal section; belongs to the PRA-PH family.</text>
</comment>
<evidence type="ECO:0000256" key="8">
    <source>
        <dbReference type="ARBA" id="ARBA00022605"/>
    </source>
</evidence>
<dbReference type="PANTHER" id="PTHR42945">
    <property type="entry name" value="HISTIDINE BIOSYNTHESIS BIFUNCTIONAL PROTEIN"/>
    <property type="match status" value="1"/>
</dbReference>
<dbReference type="Proteomes" id="UP000219439">
    <property type="component" value="Unassembled WGS sequence"/>
</dbReference>
<evidence type="ECO:0000256" key="11">
    <source>
        <dbReference type="HAMAP-Rule" id="MF_01021"/>
    </source>
</evidence>
<evidence type="ECO:0000313" key="13">
    <source>
        <dbReference type="EMBL" id="SNZ08472.1"/>
    </source>
</evidence>
<evidence type="ECO:0000256" key="7">
    <source>
        <dbReference type="ARBA" id="ARBA00022490"/>
    </source>
</evidence>
<evidence type="ECO:0000256" key="6">
    <source>
        <dbReference type="ARBA" id="ARBA00008299"/>
    </source>
</evidence>
<feature type="domain" description="Phosphoribosyl-AMP cyclohydrolase" evidence="12">
    <location>
        <begin position="46"/>
        <end position="121"/>
    </location>
</feature>
<dbReference type="GO" id="GO:0004635">
    <property type="term" value="F:phosphoribosyl-AMP cyclohydrolase activity"/>
    <property type="evidence" value="ECO:0007669"/>
    <property type="project" value="UniProtKB-UniRule"/>
</dbReference>
<comment type="similarity">
    <text evidence="6">In the N-terminal section; belongs to the PRA-CH family.</text>
</comment>
<keyword evidence="11" id="KW-0862">Zinc</keyword>
<keyword evidence="10 11" id="KW-0368">Histidine biosynthesis</keyword>
<comment type="function">
    <text evidence="11">Catalyzes the hydrolysis of the adenine ring of phosphoribosyl-AMP.</text>
</comment>
<evidence type="ECO:0000256" key="3">
    <source>
        <dbReference type="ARBA" id="ARBA00005169"/>
    </source>
</evidence>
<sequence>MCAPFDPQADKSKDEIELGTHFLPKFDSDGLIPAIVTDIDSGDVVMFAFMNEKSLRLTLETKEAHYWSRSRQELWHKGATSGNVQDVIELRTDCDQDAVWLKVRTRGATANCHQGFKSCFYRAAELQDGQTNLSFKEESPLFDPKEVYKK</sequence>
<dbReference type="EC" id="3.5.4.19" evidence="11"/>
<dbReference type="PANTHER" id="PTHR42945:SF1">
    <property type="entry name" value="HISTIDINE BIOSYNTHESIS BIFUNCTIONAL PROTEIN HIS7"/>
    <property type="match status" value="1"/>
</dbReference>
<dbReference type="InterPro" id="IPR026660">
    <property type="entry name" value="PRA-CH"/>
</dbReference>
<feature type="binding site" evidence="11">
    <location>
        <position position="119"/>
    </location>
    <ligand>
        <name>Zn(2+)</name>
        <dbReference type="ChEBI" id="CHEBI:29105"/>
        <note>ligand shared between dimeric partners</note>
    </ligand>
</feature>
<reference evidence="13 14" key="1">
    <citation type="submission" date="2017-09" db="EMBL/GenBank/DDBJ databases">
        <authorList>
            <person name="Ehlers B."/>
            <person name="Leendertz F.H."/>
        </authorList>
    </citation>
    <scope>NUCLEOTIDE SEQUENCE [LARGE SCALE GENOMIC DNA]</scope>
    <source>
        <strain evidence="13 14">DSM 18289</strain>
    </source>
</reference>
<organism evidence="13 14">
    <name type="scientific">Cohaesibacter gelatinilyticus</name>
    <dbReference type="NCBI Taxonomy" id="372072"/>
    <lineage>
        <taxon>Bacteria</taxon>
        <taxon>Pseudomonadati</taxon>
        <taxon>Pseudomonadota</taxon>
        <taxon>Alphaproteobacteria</taxon>
        <taxon>Hyphomicrobiales</taxon>
        <taxon>Cohaesibacteraceae</taxon>
    </lineage>
</organism>
<keyword evidence="14" id="KW-1185">Reference proteome</keyword>
<keyword evidence="11" id="KW-0460">Magnesium</keyword>
<keyword evidence="11" id="KW-0479">Metal-binding</keyword>
<dbReference type="InterPro" id="IPR002496">
    <property type="entry name" value="PRib_AMP_CycHydrolase_dom"/>
</dbReference>
<protein>
    <recommendedName>
        <fullName evidence="11">Phosphoribosyl-AMP cyclohydrolase</fullName>
        <shortName evidence="11">PRA-CH</shortName>
        <ecNumber evidence="11">3.5.4.19</ecNumber>
    </recommendedName>
</protein>
<comment type="cofactor">
    <cofactor evidence="11">
        <name>Zn(2+)</name>
        <dbReference type="ChEBI" id="CHEBI:29105"/>
    </cofactor>
    <text evidence="11">Binds 1 zinc ion per subunit.</text>
</comment>
<evidence type="ECO:0000259" key="12">
    <source>
        <dbReference type="Pfam" id="PF01502"/>
    </source>
</evidence>
<evidence type="ECO:0000256" key="9">
    <source>
        <dbReference type="ARBA" id="ARBA00022801"/>
    </source>
</evidence>
<dbReference type="HAMAP" id="MF_01021">
    <property type="entry name" value="HisI"/>
    <property type="match status" value="1"/>
</dbReference>
<evidence type="ECO:0000256" key="10">
    <source>
        <dbReference type="ARBA" id="ARBA00023102"/>
    </source>
</evidence>
<accession>A0A285NG40</accession>
<keyword evidence="8 11" id="KW-0028">Amino-acid biosynthesis</keyword>
<evidence type="ECO:0000256" key="5">
    <source>
        <dbReference type="ARBA" id="ARBA00007731"/>
    </source>
</evidence>
<dbReference type="UniPathway" id="UPA00031">
    <property type="reaction ID" value="UER00008"/>
</dbReference>
<proteinExistence type="inferred from homology"/>
<evidence type="ECO:0000256" key="1">
    <source>
        <dbReference type="ARBA" id="ARBA00000024"/>
    </source>
</evidence>
<dbReference type="GO" id="GO:0000287">
    <property type="term" value="F:magnesium ion binding"/>
    <property type="evidence" value="ECO:0007669"/>
    <property type="project" value="UniProtKB-UniRule"/>
</dbReference>
<feature type="binding site" evidence="11">
    <location>
        <position position="93"/>
    </location>
    <ligand>
        <name>Mg(2+)</name>
        <dbReference type="ChEBI" id="CHEBI:18420"/>
    </ligand>
</feature>
<keyword evidence="7 11" id="KW-0963">Cytoplasm</keyword>
<feature type="binding site" evidence="11">
    <location>
        <position position="94"/>
    </location>
    <ligand>
        <name>Zn(2+)</name>
        <dbReference type="ChEBI" id="CHEBI:29105"/>
        <note>ligand shared between dimeric partners</note>
    </ligand>
</feature>
<comment type="catalytic activity">
    <reaction evidence="2">
        <text>1-(5-phospho-beta-D-ribosyl)-ATP + H2O = 1-(5-phospho-beta-D-ribosyl)-5'-AMP + diphosphate + H(+)</text>
        <dbReference type="Rhea" id="RHEA:22828"/>
        <dbReference type="ChEBI" id="CHEBI:15377"/>
        <dbReference type="ChEBI" id="CHEBI:15378"/>
        <dbReference type="ChEBI" id="CHEBI:33019"/>
        <dbReference type="ChEBI" id="CHEBI:59457"/>
        <dbReference type="ChEBI" id="CHEBI:73183"/>
        <dbReference type="EC" id="3.6.1.31"/>
    </reaction>
</comment>
<evidence type="ECO:0000256" key="2">
    <source>
        <dbReference type="ARBA" id="ARBA00001460"/>
    </source>
</evidence>
<dbReference type="OrthoDB" id="9795769at2"/>
<feature type="binding site" evidence="11">
    <location>
        <position position="95"/>
    </location>
    <ligand>
        <name>Mg(2+)</name>
        <dbReference type="ChEBI" id="CHEBI:18420"/>
    </ligand>
</feature>
<dbReference type="AlphaFoldDB" id="A0A285NG40"/>
<name>A0A285NG40_9HYPH</name>
<dbReference type="SUPFAM" id="SSF141734">
    <property type="entry name" value="HisI-like"/>
    <property type="match status" value="1"/>
</dbReference>
<dbReference type="GO" id="GO:0008270">
    <property type="term" value="F:zinc ion binding"/>
    <property type="evidence" value="ECO:0007669"/>
    <property type="project" value="UniProtKB-UniRule"/>
</dbReference>
<comment type="subunit">
    <text evidence="11">Homodimer.</text>
</comment>
<dbReference type="FunFam" id="3.10.20.810:FF:000001">
    <property type="entry name" value="Histidine biosynthesis bifunctional protein HisIE"/>
    <property type="match status" value="1"/>
</dbReference>
<dbReference type="RefSeq" id="WP_097152821.1">
    <property type="nucleotide sequence ID" value="NZ_OBEL01000001.1"/>
</dbReference>
<dbReference type="NCBIfam" id="NF000768">
    <property type="entry name" value="PRK00051.1"/>
    <property type="match status" value="1"/>
</dbReference>
<comment type="pathway">
    <text evidence="4">Amino-acid biosynthesis; L-histidine biosynthesis; L-histidine from 5-phospho-alpha-D-ribose 1-diphosphate: step 2/9.</text>
</comment>
<evidence type="ECO:0000256" key="4">
    <source>
        <dbReference type="ARBA" id="ARBA00005204"/>
    </source>
</evidence>